<reference evidence="6" key="1">
    <citation type="submission" date="2017-06" db="EMBL/GenBank/DDBJ databases">
        <authorList>
            <person name="Varghese N."/>
            <person name="Submissions S."/>
        </authorList>
    </citation>
    <scope>NUCLEOTIDE SEQUENCE [LARGE SCALE GENOMIC DNA]</scope>
    <source>
        <strain evidence="6">DSM 137</strain>
    </source>
</reference>
<dbReference type="PANTHER" id="PTHR30203">
    <property type="entry name" value="OUTER MEMBRANE CATION EFFLUX PROTEIN"/>
    <property type="match status" value="1"/>
</dbReference>
<dbReference type="Gene3D" id="1.20.1600.10">
    <property type="entry name" value="Outer membrane efflux proteins (OEP)"/>
    <property type="match status" value="1"/>
</dbReference>
<feature type="compositionally biased region" description="Basic and acidic residues" evidence="4">
    <location>
        <begin position="1"/>
        <end position="12"/>
    </location>
</feature>
<keyword evidence="2" id="KW-0812">Transmembrane</keyword>
<dbReference type="SUPFAM" id="SSF56954">
    <property type="entry name" value="Outer membrane efflux proteins (OEP)"/>
    <property type="match status" value="1"/>
</dbReference>
<proteinExistence type="inferred from homology"/>
<dbReference type="InterPro" id="IPR003423">
    <property type="entry name" value="OMP_efflux"/>
</dbReference>
<protein>
    <submittedName>
        <fullName evidence="5">Efflux transporter, outer membrane factor (OMF) lipoprotein, NodT family</fullName>
    </submittedName>
</protein>
<dbReference type="InterPro" id="IPR010131">
    <property type="entry name" value="MdtP/NodT-like"/>
</dbReference>
<evidence type="ECO:0000313" key="6">
    <source>
        <dbReference type="Proteomes" id="UP000198418"/>
    </source>
</evidence>
<evidence type="ECO:0000256" key="1">
    <source>
        <dbReference type="ARBA" id="ARBA00007613"/>
    </source>
</evidence>
<dbReference type="GO" id="GO:0015562">
    <property type="term" value="F:efflux transmembrane transporter activity"/>
    <property type="evidence" value="ECO:0007669"/>
    <property type="project" value="InterPro"/>
</dbReference>
<keyword evidence="2" id="KW-0564">Palmitate</keyword>
<evidence type="ECO:0000256" key="2">
    <source>
        <dbReference type="RuleBase" id="RU362097"/>
    </source>
</evidence>
<dbReference type="PANTHER" id="PTHR30203:SF33">
    <property type="entry name" value="BLR4455 PROTEIN"/>
    <property type="match status" value="1"/>
</dbReference>
<comment type="subcellular location">
    <subcellularLocation>
        <location evidence="2">Cell membrane</location>
        <topology evidence="2">Lipid-anchor</topology>
    </subcellularLocation>
</comment>
<dbReference type="Gene3D" id="2.20.200.10">
    <property type="entry name" value="Outer membrane efflux proteins (OEP)"/>
    <property type="match status" value="1"/>
</dbReference>
<organism evidence="5 6">
    <name type="scientific">Rhodoblastus acidophilus</name>
    <name type="common">Rhodopseudomonas acidophila</name>
    <dbReference type="NCBI Taxonomy" id="1074"/>
    <lineage>
        <taxon>Bacteria</taxon>
        <taxon>Pseudomonadati</taxon>
        <taxon>Pseudomonadota</taxon>
        <taxon>Alphaproteobacteria</taxon>
        <taxon>Hyphomicrobiales</taxon>
        <taxon>Rhodoblastaceae</taxon>
        <taxon>Rhodoblastus</taxon>
    </lineage>
</organism>
<keyword evidence="2" id="KW-1134">Transmembrane beta strand</keyword>
<keyword evidence="2" id="KW-0472">Membrane</keyword>
<dbReference type="Pfam" id="PF02321">
    <property type="entry name" value="OEP"/>
    <property type="match status" value="2"/>
</dbReference>
<dbReference type="GO" id="GO:0005886">
    <property type="term" value="C:plasma membrane"/>
    <property type="evidence" value="ECO:0007669"/>
    <property type="project" value="UniProtKB-SubCell"/>
</dbReference>
<keyword evidence="2 5" id="KW-0449">Lipoprotein</keyword>
<evidence type="ECO:0000256" key="4">
    <source>
        <dbReference type="SAM" id="MobiDB-lite"/>
    </source>
</evidence>
<name>A0A212Q873_RHOAC</name>
<evidence type="ECO:0000313" key="5">
    <source>
        <dbReference type="EMBL" id="SNB55484.1"/>
    </source>
</evidence>
<keyword evidence="6" id="KW-1185">Reference proteome</keyword>
<feature type="region of interest" description="Disordered" evidence="4">
    <location>
        <begin position="1"/>
        <end position="20"/>
    </location>
</feature>
<comment type="similarity">
    <text evidence="1 2">Belongs to the outer membrane factor (OMF) (TC 1.B.17) family.</text>
</comment>
<keyword evidence="3" id="KW-0175">Coiled coil</keyword>
<evidence type="ECO:0000256" key="3">
    <source>
        <dbReference type="SAM" id="Coils"/>
    </source>
</evidence>
<dbReference type="NCBIfam" id="TIGR01845">
    <property type="entry name" value="outer_NodT"/>
    <property type="match status" value="1"/>
</dbReference>
<gene>
    <name evidence="5" type="ORF">SAMN06265338_101460</name>
</gene>
<dbReference type="AlphaFoldDB" id="A0A212Q873"/>
<dbReference type="RefSeq" id="WP_244593325.1">
    <property type="nucleotide sequence ID" value="NZ_FYDG01000001.1"/>
</dbReference>
<feature type="coiled-coil region" evidence="3">
    <location>
        <begin position="399"/>
        <end position="429"/>
    </location>
</feature>
<sequence length="509" mass="54598">MAARAPNDETGRTDQMAKSARRAARSLAALAVVTGLSACTVGPDYQRPEAPISTQFKELKGWKQAQPRDGMEKGRWWAIFRDSQLDALASQVEVTNQNVAAELAAYEQTKALVRESQASLFPGVSATWSGQRSGEGKALTGVGRTVASGVSYPQGTVSWTLDVWGKVRRQIESNEATAQADLALLENAKLSAQAQLAIAYFNLRTQDMLRALLSRTIAAYQETLRITRNQYNSGTVSQADLITAETQVLTTQAQFEAAAITRAQYEHAIAALIGRPPADLTIKAGALPHTPPAAPAALPSTLLERRPDVASAERTMQAQNALVGVAIAAYYPQITFSASGGFQGANVFPLTAAHLIWSIGGQATDPLFDGGLRAAQTDAAQAAYRQAVANYRQTVLTAFQEVEDQLSALRLLARELKIQEQARDRAAEAVKVYLNQYRAGTVAFTTVVVAQATLLADEEAVLSTRQALFNATVYLIQYLGGGFDASELLAEQPPPLTEAVARSLPVPPQ</sequence>
<dbReference type="EMBL" id="FYDG01000001">
    <property type="protein sequence ID" value="SNB55484.1"/>
    <property type="molecule type" value="Genomic_DNA"/>
</dbReference>
<dbReference type="Proteomes" id="UP000198418">
    <property type="component" value="Unassembled WGS sequence"/>
</dbReference>
<accession>A0A212Q873</accession>